<gene>
    <name evidence="1" type="ORF">P3X46_004865</name>
</gene>
<evidence type="ECO:0000313" key="2">
    <source>
        <dbReference type="Proteomes" id="UP001174677"/>
    </source>
</evidence>
<proteinExistence type="predicted"/>
<accession>A0ABQ9MY32</accession>
<reference evidence="1" key="1">
    <citation type="journal article" date="2023" name="Plant Biotechnol. J.">
        <title>Chromosome-level wild Hevea brasiliensis genome provides new tools for genomic-assisted breeding and valuable loci to elevate rubber yield.</title>
        <authorList>
            <person name="Cheng H."/>
            <person name="Song X."/>
            <person name="Hu Y."/>
            <person name="Wu T."/>
            <person name="Yang Q."/>
            <person name="An Z."/>
            <person name="Feng S."/>
            <person name="Deng Z."/>
            <person name="Wu W."/>
            <person name="Zeng X."/>
            <person name="Tu M."/>
            <person name="Wang X."/>
            <person name="Huang H."/>
        </authorList>
    </citation>
    <scope>NUCLEOTIDE SEQUENCE</scope>
    <source>
        <strain evidence="1">MT/VB/25A 57/8</strain>
    </source>
</reference>
<evidence type="ECO:0008006" key="3">
    <source>
        <dbReference type="Google" id="ProtNLM"/>
    </source>
</evidence>
<keyword evidence="2" id="KW-1185">Reference proteome</keyword>
<protein>
    <recommendedName>
        <fullName evidence="3">Reverse transcriptase domain-containing protein</fullName>
    </recommendedName>
</protein>
<dbReference type="EMBL" id="JARPOI010000003">
    <property type="protein sequence ID" value="KAJ9185207.1"/>
    <property type="molecule type" value="Genomic_DNA"/>
</dbReference>
<name>A0ABQ9MY32_HEVBR</name>
<organism evidence="1 2">
    <name type="scientific">Hevea brasiliensis</name>
    <name type="common">Para rubber tree</name>
    <name type="synonym">Siphonia brasiliensis</name>
    <dbReference type="NCBI Taxonomy" id="3981"/>
    <lineage>
        <taxon>Eukaryota</taxon>
        <taxon>Viridiplantae</taxon>
        <taxon>Streptophyta</taxon>
        <taxon>Embryophyta</taxon>
        <taxon>Tracheophyta</taxon>
        <taxon>Spermatophyta</taxon>
        <taxon>Magnoliopsida</taxon>
        <taxon>eudicotyledons</taxon>
        <taxon>Gunneridae</taxon>
        <taxon>Pentapetalae</taxon>
        <taxon>rosids</taxon>
        <taxon>fabids</taxon>
        <taxon>Malpighiales</taxon>
        <taxon>Euphorbiaceae</taxon>
        <taxon>Crotonoideae</taxon>
        <taxon>Micrandreae</taxon>
        <taxon>Hevea</taxon>
    </lineage>
</organism>
<evidence type="ECO:0000313" key="1">
    <source>
        <dbReference type="EMBL" id="KAJ9185207.1"/>
    </source>
</evidence>
<comment type="caution">
    <text evidence="1">The sequence shown here is derived from an EMBL/GenBank/DDBJ whole genome shotgun (WGS) entry which is preliminary data.</text>
</comment>
<sequence length="310" mass="35954">MHLKTASPFSVKIQKKVIPKKFIMPPMTPYDGIINFFPDLANAFIGRFIATLLALRRTSYLETVKQRRDEMLREYTVKERKHEKYKFRSLNSKIFYLGRKPPVTLVELIQRAEKYIPQDDALATSKFASPKREEKGKREAQPMPVNDGSSGIIHIIVGGPSTCEKKGQNRKIPKEELEVMQVKQELKAVMTFFVKDDWGIEAPHEDALVIEVIIHNFKGEEQRIEPTEPLENFSLHKDNTDLKKMFYLNTNLPEERKDIVRSLIQKNAKEFTWKPSDMLGIDPGVITHRLDVNPKARLIKQKKRVFAPEK</sequence>
<dbReference type="Proteomes" id="UP001174677">
    <property type="component" value="Chromosome 3"/>
</dbReference>